<dbReference type="Proteomes" id="UP000199647">
    <property type="component" value="Unassembled WGS sequence"/>
</dbReference>
<sequence length="603" mass="68334">MITNLSQRILRARGFLAKLWTLTKPYWFAKDRVDISILGRSFGVRESWIARSLLLLILALNVGGVYLSKLYNLWNGRFFDAIQNKNEPVFWHELKYWAVIATISIVMSVYSIWIQNFLTIRWRRWLTAVYFDSWLSDKSYYKLELNNSGTDNPEQRIQEDCDLFTETTLTLFLSFISQIFTLITFSIILWNLSAGITIPVWGGIRIPGFMMWVAIVYAGLGTWLTFKIGRPLVRINFDLQRFGADFRYRMTRIRDNAESVALYRGEQDERSGLRSSFSRIYDTFWLSMMYTKRLSWVTQLYASLASVFPFIVASPGYFAGQIQLGSLTRTADAFGTVQGSLSWFIAAYGKLAEWAAVIDRLTSFSDAMARTKVNDAARNGFEREEGSLDEIRLDGVDVNLPNGAPLITGTSMTLRRGEGVVLTGPSGSGKTTLFRTLAGLWPFGKGRVTLPTTGRVLFLPQKPYLPVGTLQHVLCYPDSPLDHTEADCRAALEATDLGHLAPRLAEADNWPMALSQGEQQRIGFARALLYRPDWVFLDEATSALDEKTEERMYRTLRERLPQAGVVSIAHKPSVVGFHERHIDLSPSTHRIRAIDEEAPGAAE</sequence>
<feature type="transmembrane region" description="Helical" evidence="9">
    <location>
        <begin position="96"/>
        <end position="114"/>
    </location>
</feature>
<name>A0A1H8Z2L3_9HYPH</name>
<dbReference type="InterPro" id="IPR003593">
    <property type="entry name" value="AAA+_ATPase"/>
</dbReference>
<dbReference type="GO" id="GO:0005524">
    <property type="term" value="F:ATP binding"/>
    <property type="evidence" value="ECO:0007669"/>
    <property type="project" value="UniProtKB-KW"/>
</dbReference>
<evidence type="ECO:0000256" key="5">
    <source>
        <dbReference type="ARBA" id="ARBA00022741"/>
    </source>
</evidence>
<evidence type="ECO:0000256" key="7">
    <source>
        <dbReference type="ARBA" id="ARBA00022989"/>
    </source>
</evidence>
<evidence type="ECO:0000259" key="10">
    <source>
        <dbReference type="PROSITE" id="PS50893"/>
    </source>
</evidence>
<dbReference type="InterPro" id="IPR027417">
    <property type="entry name" value="P-loop_NTPase"/>
</dbReference>
<gene>
    <name evidence="12" type="ORF">SAMN05216548_10116</name>
</gene>
<dbReference type="InterPro" id="IPR050835">
    <property type="entry name" value="ABC_transporter_sub-D"/>
</dbReference>
<keyword evidence="7 9" id="KW-1133">Transmembrane helix</keyword>
<reference evidence="12 13" key="1">
    <citation type="submission" date="2016-10" db="EMBL/GenBank/DDBJ databases">
        <authorList>
            <person name="de Groot N.N."/>
        </authorList>
    </citation>
    <scope>NUCLEOTIDE SEQUENCE [LARGE SCALE GENOMIC DNA]</scope>
    <source>
        <strain evidence="12 13">A52C2</strain>
    </source>
</reference>
<evidence type="ECO:0000256" key="2">
    <source>
        <dbReference type="ARBA" id="ARBA00005417"/>
    </source>
</evidence>
<evidence type="ECO:0000256" key="6">
    <source>
        <dbReference type="ARBA" id="ARBA00022840"/>
    </source>
</evidence>
<evidence type="ECO:0000256" key="3">
    <source>
        <dbReference type="ARBA" id="ARBA00022448"/>
    </source>
</evidence>
<feature type="transmembrane region" description="Helical" evidence="9">
    <location>
        <begin position="204"/>
        <end position="226"/>
    </location>
</feature>
<dbReference type="STRING" id="1855383.SAMN05216548_10116"/>
<dbReference type="CDD" id="cd03223">
    <property type="entry name" value="ABCD_peroxisomal_ALDP"/>
    <property type="match status" value="1"/>
</dbReference>
<dbReference type="Pfam" id="PF00005">
    <property type="entry name" value="ABC_tran"/>
    <property type="match status" value="1"/>
</dbReference>
<proteinExistence type="inferred from homology"/>
<organism evidence="12 13">
    <name type="scientific">Faunimonas pinastri</name>
    <dbReference type="NCBI Taxonomy" id="1855383"/>
    <lineage>
        <taxon>Bacteria</taxon>
        <taxon>Pseudomonadati</taxon>
        <taxon>Pseudomonadota</taxon>
        <taxon>Alphaproteobacteria</taxon>
        <taxon>Hyphomicrobiales</taxon>
        <taxon>Afifellaceae</taxon>
        <taxon>Faunimonas</taxon>
    </lineage>
</organism>
<dbReference type="SMART" id="SM00382">
    <property type="entry name" value="AAA"/>
    <property type="match status" value="1"/>
</dbReference>
<dbReference type="Gene3D" id="3.40.50.300">
    <property type="entry name" value="P-loop containing nucleotide triphosphate hydrolases"/>
    <property type="match status" value="1"/>
</dbReference>
<feature type="transmembrane region" description="Helical" evidence="9">
    <location>
        <begin position="171"/>
        <end position="192"/>
    </location>
</feature>
<feature type="domain" description="ABC transporter" evidence="10">
    <location>
        <begin position="391"/>
        <end position="594"/>
    </location>
</feature>
<keyword evidence="8 9" id="KW-0472">Membrane</keyword>
<dbReference type="OrthoDB" id="9810134at2"/>
<dbReference type="InterPro" id="IPR003439">
    <property type="entry name" value="ABC_transporter-like_ATP-bd"/>
</dbReference>
<comment type="similarity">
    <text evidence="2">Belongs to the ABC transporter superfamily.</text>
</comment>
<evidence type="ECO:0000256" key="8">
    <source>
        <dbReference type="ARBA" id="ARBA00023136"/>
    </source>
</evidence>
<feature type="transmembrane region" description="Helical" evidence="9">
    <location>
        <begin position="296"/>
        <end position="318"/>
    </location>
</feature>
<evidence type="ECO:0000313" key="13">
    <source>
        <dbReference type="Proteomes" id="UP000199647"/>
    </source>
</evidence>
<dbReference type="InterPro" id="IPR011527">
    <property type="entry name" value="ABC1_TM_dom"/>
</dbReference>
<dbReference type="InterPro" id="IPR017871">
    <property type="entry name" value="ABC_transporter-like_CS"/>
</dbReference>
<dbReference type="PANTHER" id="PTHR11384">
    <property type="entry name" value="ATP-BINDING CASSETTE, SUB-FAMILY D MEMBER"/>
    <property type="match status" value="1"/>
</dbReference>
<keyword evidence="13" id="KW-1185">Reference proteome</keyword>
<evidence type="ECO:0000313" key="12">
    <source>
        <dbReference type="EMBL" id="SEP58581.1"/>
    </source>
</evidence>
<evidence type="ECO:0000259" key="11">
    <source>
        <dbReference type="PROSITE" id="PS50929"/>
    </source>
</evidence>
<dbReference type="Gene3D" id="1.20.1560.10">
    <property type="entry name" value="ABC transporter type 1, transmembrane domain"/>
    <property type="match status" value="1"/>
</dbReference>
<dbReference type="EMBL" id="FOFG01000001">
    <property type="protein sequence ID" value="SEP58581.1"/>
    <property type="molecule type" value="Genomic_DNA"/>
</dbReference>
<dbReference type="SUPFAM" id="SSF52540">
    <property type="entry name" value="P-loop containing nucleoside triphosphate hydrolases"/>
    <property type="match status" value="1"/>
</dbReference>
<dbReference type="RefSeq" id="WP_092494562.1">
    <property type="nucleotide sequence ID" value="NZ_FOFG01000001.1"/>
</dbReference>
<protein>
    <submittedName>
        <fullName evidence="12">Putative ATP-binding cassette transporter</fullName>
    </submittedName>
</protein>
<dbReference type="AlphaFoldDB" id="A0A1H8Z2L3"/>
<comment type="subcellular location">
    <subcellularLocation>
        <location evidence="1">Cell membrane</location>
        <topology evidence="1">Multi-pass membrane protein</topology>
    </subcellularLocation>
</comment>
<evidence type="ECO:0000256" key="4">
    <source>
        <dbReference type="ARBA" id="ARBA00022692"/>
    </source>
</evidence>
<feature type="transmembrane region" description="Helical" evidence="9">
    <location>
        <begin position="48"/>
        <end position="67"/>
    </location>
</feature>
<dbReference type="PANTHER" id="PTHR11384:SF59">
    <property type="entry name" value="LYSOSOMAL COBALAMIN TRANSPORTER ABCD4"/>
    <property type="match status" value="1"/>
</dbReference>
<feature type="domain" description="ABC transmembrane type-1" evidence="11">
    <location>
        <begin position="55"/>
        <end position="353"/>
    </location>
</feature>
<dbReference type="PROSITE" id="PS50893">
    <property type="entry name" value="ABC_TRANSPORTER_2"/>
    <property type="match status" value="1"/>
</dbReference>
<accession>A0A1H8Z2L3</accession>
<dbReference type="PROSITE" id="PS50929">
    <property type="entry name" value="ABC_TM1F"/>
    <property type="match status" value="1"/>
</dbReference>
<keyword evidence="6 12" id="KW-0067">ATP-binding</keyword>
<dbReference type="InterPro" id="IPR036640">
    <property type="entry name" value="ABC1_TM_sf"/>
</dbReference>
<dbReference type="GO" id="GO:0140359">
    <property type="term" value="F:ABC-type transporter activity"/>
    <property type="evidence" value="ECO:0007669"/>
    <property type="project" value="InterPro"/>
</dbReference>
<dbReference type="GO" id="GO:0005886">
    <property type="term" value="C:plasma membrane"/>
    <property type="evidence" value="ECO:0007669"/>
    <property type="project" value="UniProtKB-SubCell"/>
</dbReference>
<dbReference type="Pfam" id="PF06472">
    <property type="entry name" value="ABC_membrane_2"/>
    <property type="match status" value="1"/>
</dbReference>
<keyword evidence="4 9" id="KW-0812">Transmembrane</keyword>
<evidence type="ECO:0000256" key="1">
    <source>
        <dbReference type="ARBA" id="ARBA00004651"/>
    </source>
</evidence>
<keyword evidence="5" id="KW-0547">Nucleotide-binding</keyword>
<dbReference type="GO" id="GO:0016887">
    <property type="term" value="F:ATP hydrolysis activity"/>
    <property type="evidence" value="ECO:0007669"/>
    <property type="project" value="InterPro"/>
</dbReference>
<evidence type="ECO:0000256" key="9">
    <source>
        <dbReference type="SAM" id="Phobius"/>
    </source>
</evidence>
<keyword evidence="3" id="KW-0813">Transport</keyword>
<dbReference type="PROSITE" id="PS00211">
    <property type="entry name" value="ABC_TRANSPORTER_1"/>
    <property type="match status" value="1"/>
</dbReference>
<dbReference type="SUPFAM" id="SSF90123">
    <property type="entry name" value="ABC transporter transmembrane region"/>
    <property type="match status" value="1"/>
</dbReference>